<evidence type="ECO:0000256" key="1">
    <source>
        <dbReference type="SAM" id="Phobius"/>
    </source>
</evidence>
<evidence type="ECO:0000313" key="3">
    <source>
        <dbReference type="Proteomes" id="UP000229307"/>
    </source>
</evidence>
<reference evidence="3" key="1">
    <citation type="submission" date="2017-09" db="EMBL/GenBank/DDBJ databases">
        <title>Depth-based differentiation of microbial function through sediment-hosted aquifers and enrichment of novel symbionts in the deep terrestrial subsurface.</title>
        <authorList>
            <person name="Probst A.J."/>
            <person name="Ladd B."/>
            <person name="Jarett J.K."/>
            <person name="Geller-Mcgrath D.E."/>
            <person name="Sieber C.M.K."/>
            <person name="Emerson J.B."/>
            <person name="Anantharaman K."/>
            <person name="Thomas B.C."/>
            <person name="Malmstrom R."/>
            <person name="Stieglmeier M."/>
            <person name="Klingl A."/>
            <person name="Woyke T."/>
            <person name="Ryan C.M."/>
            <person name="Banfield J.F."/>
        </authorList>
    </citation>
    <scope>NUCLEOTIDE SEQUENCE [LARGE SCALE GENOMIC DNA]</scope>
</reference>
<dbReference type="EMBL" id="PFMR01000181">
    <property type="protein sequence ID" value="PIZ16520.1"/>
    <property type="molecule type" value="Genomic_DNA"/>
</dbReference>
<proteinExistence type="predicted"/>
<feature type="transmembrane region" description="Helical" evidence="1">
    <location>
        <begin position="7"/>
        <end position="28"/>
    </location>
</feature>
<dbReference type="Proteomes" id="UP000229307">
    <property type="component" value="Unassembled WGS sequence"/>
</dbReference>
<protein>
    <submittedName>
        <fullName evidence="2">Uncharacterized protein</fullName>
    </submittedName>
</protein>
<evidence type="ECO:0000313" key="2">
    <source>
        <dbReference type="EMBL" id="PIZ16520.1"/>
    </source>
</evidence>
<keyword evidence="1" id="KW-0812">Transmembrane</keyword>
<comment type="caution">
    <text evidence="2">The sequence shown here is derived from an EMBL/GenBank/DDBJ whole genome shotgun (WGS) entry which is preliminary data.</text>
</comment>
<keyword evidence="1" id="KW-1133">Transmembrane helix</keyword>
<name>A0A2M7SAL6_9BACT</name>
<keyword evidence="1" id="KW-0472">Membrane</keyword>
<gene>
    <name evidence="2" type="ORF">COY52_06765</name>
</gene>
<dbReference type="AlphaFoldDB" id="A0A2M7SAL6"/>
<accession>A0A2M7SAL6</accession>
<organism evidence="2 3">
    <name type="scientific">Candidatus Desantisbacteria bacterium CG_4_10_14_0_8_um_filter_48_22</name>
    <dbReference type="NCBI Taxonomy" id="1974543"/>
    <lineage>
        <taxon>Bacteria</taxon>
        <taxon>Candidatus Desantisiibacteriota</taxon>
    </lineage>
</organism>
<sequence length="82" mass="9087">MTIIIEIAILVAACSVVVIAVLAVPILLDLRRIVRDWKKASDILKIGMMPATWLISFMTSVFQKLVEKGEEVSAKTDDSDKK</sequence>